<sequence length="171" mass="19717">MLPINVDPDSKPGEYVLKSLFVNFTTQAERKIRIIMAEPLVISSMSSLSEYCLPSILRTLFDWYKRQNGIEDESHEYRPRTSTKSKSDEQQRDYLMERRDLAIDFIFSLVLIEVLKQIPLHPVIDSLVHDVINLAFKHFKYKEGYLGPNTGNMHIVADLYAEVIGVLAQAK</sequence>
<dbReference type="Proteomes" id="UP000472274">
    <property type="component" value="Unplaced"/>
</dbReference>
<evidence type="ECO:0000313" key="2">
    <source>
        <dbReference type="Ensembl" id="ENSTMTP00000023949.1"/>
    </source>
</evidence>
<organism evidence="2 3">
    <name type="scientific">Terrapene triunguis</name>
    <name type="common">Three-toed box turtle</name>
    <dbReference type="NCBI Taxonomy" id="2587831"/>
    <lineage>
        <taxon>Eukaryota</taxon>
        <taxon>Metazoa</taxon>
        <taxon>Chordata</taxon>
        <taxon>Craniata</taxon>
        <taxon>Vertebrata</taxon>
        <taxon>Euteleostomi</taxon>
        <taxon>Archelosauria</taxon>
        <taxon>Testudinata</taxon>
        <taxon>Testudines</taxon>
        <taxon>Cryptodira</taxon>
        <taxon>Durocryptodira</taxon>
        <taxon>Testudinoidea</taxon>
        <taxon>Emydidae</taxon>
        <taxon>Terrapene</taxon>
    </lineage>
</organism>
<evidence type="ECO:0000313" key="3">
    <source>
        <dbReference type="Proteomes" id="UP000472274"/>
    </source>
</evidence>
<dbReference type="PANTHER" id="PTHR12295:SF29">
    <property type="entry name" value="PROTEIN FURRY HOMOLOG"/>
    <property type="match status" value="1"/>
</dbReference>
<name>A0A674JXU6_9SAUR</name>
<dbReference type="GO" id="GO:0005938">
    <property type="term" value="C:cell cortex"/>
    <property type="evidence" value="ECO:0007669"/>
    <property type="project" value="TreeGrafter"/>
</dbReference>
<feature type="domain" description="Cell morphogenesis protein N-terminal" evidence="1">
    <location>
        <begin position="97"/>
        <end position="170"/>
    </location>
</feature>
<dbReference type="PANTHER" id="PTHR12295">
    <property type="entry name" value="FURRY-RELATED"/>
    <property type="match status" value="1"/>
</dbReference>
<dbReference type="InParanoid" id="A0A674JXU6"/>
<reference evidence="2" key="1">
    <citation type="submission" date="2025-08" db="UniProtKB">
        <authorList>
            <consortium name="Ensembl"/>
        </authorList>
    </citation>
    <scope>IDENTIFICATION</scope>
</reference>
<protein>
    <recommendedName>
        <fullName evidence="1">Cell morphogenesis protein N-terminal domain-containing protein</fullName>
    </recommendedName>
</protein>
<dbReference type="GO" id="GO:0031175">
    <property type="term" value="P:neuron projection development"/>
    <property type="evidence" value="ECO:0007669"/>
    <property type="project" value="TreeGrafter"/>
</dbReference>
<evidence type="ECO:0000259" key="1">
    <source>
        <dbReference type="Pfam" id="PF14222"/>
    </source>
</evidence>
<keyword evidence="3" id="KW-1185">Reference proteome</keyword>
<reference evidence="2" key="2">
    <citation type="submission" date="2025-09" db="UniProtKB">
        <authorList>
            <consortium name="Ensembl"/>
        </authorList>
    </citation>
    <scope>IDENTIFICATION</scope>
</reference>
<dbReference type="InterPro" id="IPR039867">
    <property type="entry name" value="Furry/Tao3/Mor2"/>
</dbReference>
<dbReference type="Pfam" id="PF14222">
    <property type="entry name" value="MOR2-PAG1_N"/>
    <property type="match status" value="1"/>
</dbReference>
<dbReference type="Ensembl" id="ENSTMTT00000024794.1">
    <property type="protein sequence ID" value="ENSTMTP00000023949.1"/>
    <property type="gene ID" value="ENSTMTG00000017457.1"/>
</dbReference>
<proteinExistence type="predicted"/>
<accession>A0A674JXU6</accession>
<dbReference type="InterPro" id="IPR025614">
    <property type="entry name" value="Cell_morpho_N"/>
</dbReference>
<dbReference type="GeneTree" id="ENSGT00610000086058"/>
<dbReference type="AlphaFoldDB" id="A0A674JXU6"/>
<dbReference type="GO" id="GO:0000902">
    <property type="term" value="P:cell morphogenesis"/>
    <property type="evidence" value="ECO:0007669"/>
    <property type="project" value="InterPro"/>
</dbReference>
<dbReference type="GO" id="GO:0030427">
    <property type="term" value="C:site of polarized growth"/>
    <property type="evidence" value="ECO:0007669"/>
    <property type="project" value="TreeGrafter"/>
</dbReference>